<dbReference type="PANTHER" id="PTHR34106:SF5">
    <property type="entry name" value="GLYCOSIDASE"/>
    <property type="match status" value="1"/>
</dbReference>
<keyword evidence="2" id="KW-0808">Transferase</keyword>
<organism evidence="4 5">
    <name type="scientific">Rhodocytophaga aerolata</name>
    <dbReference type="NCBI Taxonomy" id="455078"/>
    <lineage>
        <taxon>Bacteria</taxon>
        <taxon>Pseudomonadati</taxon>
        <taxon>Bacteroidota</taxon>
        <taxon>Cytophagia</taxon>
        <taxon>Cytophagales</taxon>
        <taxon>Rhodocytophagaceae</taxon>
        <taxon>Rhodocytophaga</taxon>
    </lineage>
</organism>
<evidence type="ECO:0000256" key="1">
    <source>
        <dbReference type="ARBA" id="ARBA00022676"/>
    </source>
</evidence>
<dbReference type="InterPro" id="IPR023296">
    <property type="entry name" value="Glyco_hydro_beta-prop_sf"/>
</dbReference>
<dbReference type="InterPro" id="IPR007184">
    <property type="entry name" value="Mannoside_phosphorylase"/>
</dbReference>
<dbReference type="EMBL" id="JAUKPO010000001">
    <property type="protein sequence ID" value="MDO1445175.1"/>
    <property type="molecule type" value="Genomic_DNA"/>
</dbReference>
<dbReference type="PIRSF" id="PIRSF016202">
    <property type="entry name" value="PH1107"/>
    <property type="match status" value="1"/>
</dbReference>
<dbReference type="Proteomes" id="UP001168528">
    <property type="component" value="Unassembled WGS sequence"/>
</dbReference>
<dbReference type="SUPFAM" id="SSF75005">
    <property type="entry name" value="Arabinanase/levansucrase/invertase"/>
    <property type="match status" value="1"/>
</dbReference>
<dbReference type="RefSeq" id="WP_302035969.1">
    <property type="nucleotide sequence ID" value="NZ_JAUKPO010000001.1"/>
</dbReference>
<dbReference type="Gene3D" id="2.115.10.20">
    <property type="entry name" value="Glycosyl hydrolase domain, family 43"/>
    <property type="match status" value="1"/>
</dbReference>
<name>A0ABT8QZA8_9BACT</name>
<gene>
    <name evidence="4" type="ORF">Q0590_02880</name>
</gene>
<dbReference type="CDD" id="cd18610">
    <property type="entry name" value="GH130_BT3780-like"/>
    <property type="match status" value="1"/>
</dbReference>
<evidence type="ECO:0000313" key="5">
    <source>
        <dbReference type="Proteomes" id="UP001168528"/>
    </source>
</evidence>
<evidence type="ECO:0000313" key="4">
    <source>
        <dbReference type="EMBL" id="MDO1445175.1"/>
    </source>
</evidence>
<evidence type="ECO:0000256" key="2">
    <source>
        <dbReference type="ARBA" id="ARBA00022679"/>
    </source>
</evidence>
<comment type="similarity">
    <text evidence="3">Belongs to the glycosyl hydrolase 130 family.</text>
</comment>
<dbReference type="Pfam" id="PF04041">
    <property type="entry name" value="Glyco_hydro_130"/>
    <property type="match status" value="1"/>
</dbReference>
<keyword evidence="5" id="KW-1185">Reference proteome</keyword>
<dbReference type="GO" id="GO:0016787">
    <property type="term" value="F:hydrolase activity"/>
    <property type="evidence" value="ECO:0007669"/>
    <property type="project" value="UniProtKB-KW"/>
</dbReference>
<protein>
    <submittedName>
        <fullName evidence="4">Glycoside hydrolase family 130 protein</fullName>
    </submittedName>
</protein>
<dbReference type="PANTHER" id="PTHR34106">
    <property type="entry name" value="GLYCOSIDASE"/>
    <property type="match status" value="1"/>
</dbReference>
<accession>A0ABT8QZA8</accession>
<comment type="caution">
    <text evidence="4">The sequence shown here is derived from an EMBL/GenBank/DDBJ whole genome shotgun (WGS) entry which is preliminary data.</text>
</comment>
<sequence length="363" mass="41304">MSFFRVLLLLTIITQFCLGQTKKTWTWEPFVKQDAQNPCLTPLDNTTFNCPVRKETVKWEEKDVFNPAAVVRNDKVYLLYRAEDKVGKFAGTSRIGLATSTDGLTFTRRPEPVFYPDNDFMKPYEWEGGCEDPRIVEDAKGTYFMTYTTYDGKTARLCVASSTDLIHWKKHGLAFGKAADKYKDLWSKSGAIVSRRQGNKIIAEKINGKYWMYWGDTHMFIATSDNLTDWTPMEQKDGKLAYILAPRPGKFDSDLVEPGPPALITDKGILLIYNSRNKDANGDPKLPGGTYTAGQALIDPKNPTKLLDRTDTYFMRPEKDYEITGQIGNVCFVEGLVYYKDTWFIYYGTADSKIAVATYQPKK</sequence>
<keyword evidence="1" id="KW-0328">Glycosyltransferase</keyword>
<proteinExistence type="inferred from homology"/>
<evidence type="ECO:0000256" key="3">
    <source>
        <dbReference type="ARBA" id="ARBA00024356"/>
    </source>
</evidence>
<reference evidence="4" key="1">
    <citation type="submission" date="2023-07" db="EMBL/GenBank/DDBJ databases">
        <title>The genome sequence of Rhodocytophaga aerolata KACC 12507.</title>
        <authorList>
            <person name="Zhang X."/>
        </authorList>
    </citation>
    <scope>NUCLEOTIDE SEQUENCE</scope>
    <source>
        <strain evidence="4">KACC 12507</strain>
    </source>
</reference>
<keyword evidence="4" id="KW-0378">Hydrolase</keyword>